<proteinExistence type="predicted"/>
<keyword evidence="1" id="KW-0175">Coiled coil</keyword>
<dbReference type="NCBIfam" id="TIGR01760">
    <property type="entry name" value="tape_meas_TP901"/>
    <property type="match status" value="1"/>
</dbReference>
<reference evidence="3 4" key="1">
    <citation type="submission" date="2020-06" db="EMBL/GenBank/DDBJ databases">
        <title>Genome sequence of Rhizobium sp strain ADMK78.</title>
        <authorList>
            <person name="Rahi P."/>
        </authorList>
    </citation>
    <scope>NUCLEOTIDE SEQUENCE [LARGE SCALE GENOMIC DNA]</scope>
    <source>
        <strain evidence="3 4">ADMK78</strain>
    </source>
</reference>
<evidence type="ECO:0000313" key="4">
    <source>
        <dbReference type="Proteomes" id="UP000308530"/>
    </source>
</evidence>
<evidence type="ECO:0000256" key="1">
    <source>
        <dbReference type="SAM" id="Coils"/>
    </source>
</evidence>
<gene>
    <name evidence="3" type="ORF">FE840_011895</name>
</gene>
<sequence length="708" mass="73068">MTVLKSQLHLTLLDRVTAPARGITATMGALTARMNALRAPLAGVTSQLLALGAGYVGATAGFAGTFSAASNMQAALTEVGIKAGLSNDALAEMQRRLTALSGPTNQMTADLVAAVDVMVGMGLSADEAVGAVGAVGKAATATGATIADLSSATVSVMQNLRVPADQMTAALDAMASAGNNGAFELRAMAQYIPALGAAYQSFGQQGVGAVADLASALQIVRTGTGDEATAANALANLLQKLNAPQTRTAFKKFGVDLGKRMEQATAKGMTPIEAIAEITNETLKGDLSKMGDLFADSEVQRALRPLLQNLAEYRRIRDEANRADGTVADSFNRRMQDANQKIQAFRIRMQNAGAAIGANLLEPIGRLADHLSYIFDTADQRVTVFDRMGTAIKSFFAGLGLGDGGLKSLSEMLFGIAGPDGVAAGEELGRISYKFRQFGESVRKAADAVRNSPIGSFLVELGAVLGGLVMSRWFRLFAIAAGIAAIVSAVQGADSIGAFVENLKQLSVMEWAGVAAGLILIATQAKAATDALRALRGVSAPKGTPTPKGAPAAPTKPGGGLMSWLLGGAVLGGLSAFIDEVRTGKSINPTGDVIPSPAQALHQLFKLMGDTGTPGKYANEAAAMRAEQDRFNVFGGGVTTDTLRQAFAPQGTQDVRVTNPPPSPVINYSPSFVINGAISPEDLARRTNDALGYLAKTAVDGHLGGAPY</sequence>
<protein>
    <submittedName>
        <fullName evidence="3">Phage tail tape measure protein</fullName>
    </submittedName>
</protein>
<dbReference type="Pfam" id="PF10145">
    <property type="entry name" value="PhageMin_Tail"/>
    <property type="match status" value="1"/>
</dbReference>
<feature type="coiled-coil region" evidence="1">
    <location>
        <begin position="328"/>
        <end position="355"/>
    </location>
</feature>
<evidence type="ECO:0000313" key="3">
    <source>
        <dbReference type="EMBL" id="QLF70184.1"/>
    </source>
</evidence>
<keyword evidence="4" id="KW-1185">Reference proteome</keyword>
<dbReference type="Proteomes" id="UP000308530">
    <property type="component" value="Chromosome"/>
</dbReference>
<feature type="domain" description="Phage tail tape measure protein" evidence="2">
    <location>
        <begin position="106"/>
        <end position="282"/>
    </location>
</feature>
<dbReference type="InterPro" id="IPR010090">
    <property type="entry name" value="Phage_tape_meas"/>
</dbReference>
<dbReference type="EMBL" id="CP058350">
    <property type="protein sequence ID" value="QLF70184.1"/>
    <property type="molecule type" value="Genomic_DNA"/>
</dbReference>
<evidence type="ECO:0000259" key="2">
    <source>
        <dbReference type="Pfam" id="PF10145"/>
    </source>
</evidence>
<accession>A0ABX6QNV7</accession>
<name>A0ABX6QNV7_9HYPH</name>
<dbReference type="RefSeq" id="WP_138289634.1">
    <property type="nucleotide sequence ID" value="NZ_CP058350.1"/>
</dbReference>
<organism evidence="3 4">
    <name type="scientific">Peteryoungia desertarenae</name>
    <dbReference type="NCBI Taxonomy" id="1813451"/>
    <lineage>
        <taxon>Bacteria</taxon>
        <taxon>Pseudomonadati</taxon>
        <taxon>Pseudomonadota</taxon>
        <taxon>Alphaproteobacteria</taxon>
        <taxon>Hyphomicrobiales</taxon>
        <taxon>Rhizobiaceae</taxon>
        <taxon>Peteryoungia</taxon>
    </lineage>
</organism>